<dbReference type="Proteomes" id="UP001519887">
    <property type="component" value="Unassembled WGS sequence"/>
</dbReference>
<evidence type="ECO:0000313" key="2">
    <source>
        <dbReference type="Proteomes" id="UP001519887"/>
    </source>
</evidence>
<dbReference type="EMBL" id="JAHZIK010001765">
    <property type="protein sequence ID" value="MBW7459671.1"/>
    <property type="molecule type" value="Genomic_DNA"/>
</dbReference>
<accession>A0ABS7CFG0</accession>
<reference evidence="1 2" key="1">
    <citation type="submission" date="2021-07" db="EMBL/GenBank/DDBJ databases">
        <title>Paenibacillus radiodurans sp. nov., isolated from the southeastern edge of Tengger Desert.</title>
        <authorList>
            <person name="Zhang G."/>
        </authorList>
    </citation>
    <scope>NUCLEOTIDE SEQUENCE [LARGE SCALE GENOMIC DNA]</scope>
    <source>
        <strain evidence="1 2">CCM 7311</strain>
    </source>
</reference>
<sequence length="83" mass="9734">MNNSILDKYCIVMIGYAVSRIGQVKKVTGRTVHVDWGNKTMIYINKDFKWIPVTREEIETKYRKNKFTPESLKRAEELGLAIR</sequence>
<keyword evidence="2" id="KW-1185">Reference proteome</keyword>
<evidence type="ECO:0000313" key="1">
    <source>
        <dbReference type="EMBL" id="MBW7459671.1"/>
    </source>
</evidence>
<proteinExistence type="predicted"/>
<gene>
    <name evidence="1" type="ORF">K0U00_36995</name>
</gene>
<organism evidence="1 2">
    <name type="scientific">Paenibacillus sepulcri</name>
    <dbReference type="NCBI Taxonomy" id="359917"/>
    <lineage>
        <taxon>Bacteria</taxon>
        <taxon>Bacillati</taxon>
        <taxon>Bacillota</taxon>
        <taxon>Bacilli</taxon>
        <taxon>Bacillales</taxon>
        <taxon>Paenibacillaceae</taxon>
        <taxon>Paenibacillus</taxon>
    </lineage>
</organism>
<dbReference type="RefSeq" id="WP_210044662.1">
    <property type="nucleotide sequence ID" value="NZ_JBHLVU010000077.1"/>
</dbReference>
<protein>
    <submittedName>
        <fullName evidence="1">Uncharacterized protein</fullName>
    </submittedName>
</protein>
<name>A0ABS7CFG0_9BACL</name>
<comment type="caution">
    <text evidence="1">The sequence shown here is derived from an EMBL/GenBank/DDBJ whole genome shotgun (WGS) entry which is preliminary data.</text>
</comment>